<dbReference type="EMBL" id="MORL01000020">
    <property type="protein sequence ID" value="OIN56651.1"/>
    <property type="molecule type" value="Genomic_DNA"/>
</dbReference>
<dbReference type="InterPro" id="IPR015919">
    <property type="entry name" value="Cadherin-like_sf"/>
</dbReference>
<reference evidence="3 4" key="1">
    <citation type="submission" date="2016-10" db="EMBL/GenBank/DDBJ databases">
        <title>Arsenicibacter rosenii gen. nov., sp. nov., an efficient arsenic-methylating bacterium isolated from an arsenic-contaminated paddy soil.</title>
        <authorList>
            <person name="Huang K."/>
        </authorList>
    </citation>
    <scope>NUCLEOTIDE SEQUENCE [LARGE SCALE GENOMIC DNA]</scope>
    <source>
        <strain evidence="3 4">SM-1</strain>
    </source>
</reference>
<dbReference type="InterPro" id="IPR028994">
    <property type="entry name" value="Integrin_alpha_N"/>
</dbReference>
<dbReference type="SUPFAM" id="SSF49313">
    <property type="entry name" value="Cadherin-like"/>
    <property type="match status" value="2"/>
</dbReference>
<evidence type="ECO:0000313" key="4">
    <source>
        <dbReference type="Proteomes" id="UP000181790"/>
    </source>
</evidence>
<proteinExistence type="predicted"/>
<dbReference type="PROSITE" id="PS50835">
    <property type="entry name" value="IG_LIKE"/>
    <property type="match status" value="1"/>
</dbReference>
<name>A0A1S2VD28_9BACT</name>
<dbReference type="GO" id="GO:0005509">
    <property type="term" value="F:calcium ion binding"/>
    <property type="evidence" value="ECO:0007669"/>
    <property type="project" value="InterPro"/>
</dbReference>
<keyword evidence="1" id="KW-0732">Signal</keyword>
<dbReference type="InterPro" id="IPR007110">
    <property type="entry name" value="Ig-like_dom"/>
</dbReference>
<dbReference type="Pfam" id="PF05345">
    <property type="entry name" value="He_PIG"/>
    <property type="match status" value="2"/>
</dbReference>
<evidence type="ECO:0000256" key="1">
    <source>
        <dbReference type="ARBA" id="ARBA00022729"/>
    </source>
</evidence>
<dbReference type="InterPro" id="IPR035986">
    <property type="entry name" value="PKD_dom_sf"/>
</dbReference>
<dbReference type="GO" id="GO:0016020">
    <property type="term" value="C:membrane"/>
    <property type="evidence" value="ECO:0007669"/>
    <property type="project" value="InterPro"/>
</dbReference>
<dbReference type="InterPro" id="IPR036179">
    <property type="entry name" value="Ig-like_dom_sf"/>
</dbReference>
<dbReference type="Pfam" id="PF13517">
    <property type="entry name" value="FG-GAP_3"/>
    <property type="match status" value="2"/>
</dbReference>
<dbReference type="InterPro" id="IPR014756">
    <property type="entry name" value="Ig_E-set"/>
</dbReference>
<dbReference type="InterPro" id="IPR013783">
    <property type="entry name" value="Ig-like_fold"/>
</dbReference>
<comment type="caution">
    <text evidence="3">The sequence shown here is derived from an EMBL/GenBank/DDBJ whole genome shotgun (WGS) entry which is preliminary data.</text>
</comment>
<dbReference type="InterPro" id="IPR022409">
    <property type="entry name" value="PKD/Chitinase_dom"/>
</dbReference>
<dbReference type="Proteomes" id="UP000181790">
    <property type="component" value="Unassembled WGS sequence"/>
</dbReference>
<dbReference type="SMART" id="SM00089">
    <property type="entry name" value="PKD"/>
    <property type="match status" value="8"/>
</dbReference>
<dbReference type="InterPro" id="IPR013517">
    <property type="entry name" value="FG-GAP"/>
</dbReference>
<accession>A0A1S2VD28</accession>
<dbReference type="SUPFAM" id="SSF69318">
    <property type="entry name" value="Integrin alpha N-terminal domain"/>
    <property type="match status" value="2"/>
</dbReference>
<dbReference type="SUPFAM" id="SSF81296">
    <property type="entry name" value="E set domains"/>
    <property type="match status" value="1"/>
</dbReference>
<gene>
    <name evidence="3" type="ORF">BLX24_23770</name>
</gene>
<keyword evidence="4" id="KW-1185">Reference proteome</keyword>
<dbReference type="SUPFAM" id="SSF49299">
    <property type="entry name" value="PKD domain"/>
    <property type="match status" value="3"/>
</dbReference>
<sequence length="2500" mass="245509">MTINGTNLTGTTSVVLRGIPVNITPISNTQVSFVVPAQASTGPIRLTKPGGTVLSSTNFTVTRISSSLTYALRSNSFNSINVGSFSTPAITDLDHDGLIDLLVGRETGEVSHYEQSAANSLTFTLRTSNLSGLTGHYSAIVSVTDIDGDGLLDLVVGAGGGNFKHYEQSALNSTSFTQLSNDFNNIFSTGGMTFQYPHFTDVDGDGLLDLLVGDEFLSRYEQSSANGGTFTQLNNQNFGPTADAGNGGSAACLADLDGDGLLDMLVGRANGQLFHYEQNSVNSASFTQISSAFNGLSLSGYTAPAITDLDNDGLLDLLVGGADGQIRHFEQATPPSVTTHPVNRTVCTGNSTFFSVAATNASSYQWQVNTGGGFTNLSNTTPYSGVTSQTLTISNVAGFNGYQYRCVVTGGGGNTNSNGATLTVASLPTVAILTPASTTLTCTTPTLTLTATGGSTYRWNDNTTTATKAVSTSGTYSVTVTNASNCTAATSQVVRSATATITVTNPGASPATAVIGVGFSQTFTSASTGVASRTFAIASGTLPAGLTLTTTGVLSGTPTLVGTYVITVRATDVNGCSATGSDYSIVVYNLTPTIAGFAPASASLCAGSTATFTATVGNVTTPYNFTLSNGTSTTTGTKTSTAFSQSWVAAGSGAQAFTLTVSQSGQTTRATASLSVVALPTAGISVPANRTVTCASPSVALTATGGSTYRWDNNTLTAIRSITVTGTYAVTVTNASGCSATSSSLVTVTQNTTPPTLVLSATNVCQGGAVRLSATAGLTSYTFSRSDGTLISSGSANTATVSGLAVGSYTLTVQGINSVGCSNTALTSVTVLAQPSLTLTARNTGGTISNTLTCASPTLTLTATGASSYTFAGTGIVSAGAAATVSQAGTFTLTGRNASGCVSTTTITIQSNTATVSVTIPATNTALAGVAFSQNFGATGGQPAYSFSVATGLLPSGLSLSPAGSLTGTPTQTGTFNVTVRGTDANGCSGVSSVYSLTIQSTDVGSLSVTPNAICAGGRVTFTASVSGVSGAYNFTLTNGNSQTTGNTTSTAFSQSWTAAGSGLQTFTLIVSDNTFTDQSTATLTVNPLPDAGISVPANTTITCASPTLTLTATGGSTYRWENNTTNALRTINTTGTYTVTVTNGSGCTAVASQLVTVSENTSLPVISLSAVNVCEGGSVSLVATSGLSTGTPAGYTFISSEGILASGTDPGTEVTELTAGVYSFTVRVANSAGCVNTATTSVTVHALPTPTLAASHSGLLSCAQPSLTLTASGGTLYAFAGTGLISQNPTAGTAVLNQTGLYSVTVTNTATGCTSTTDISIDQDNTLPTVDINPAGGILTCASPALTLTATGGTSYTWTASPALAGGSSTGSTLLVSASGTYTVTATGANGCTASASVSVGQDVASPVASLAANATLTCAQTTVELTADAGGLSSVSFVFAGPSGGGPSGIVTQDGATGLAEVNLPGVYSVTVINTITGCSTVTTTTVSQNTTTPSVSIDPASATITCTNAVVSLTASGAILAGDSYLWSNGLSDDVITVSSPGTYSVVLTAANGCTASASAVVSQRTDLPVAGLVVSGTVTCAVPAVTLTASGGDTYAFFGPEIISQDPVAGTALVGAGGSYGVIVSNTTTGCSSNTLIDVSQNNTQPEVSLSASHTALTCSQTSVTLTASAVGGGLTYAFAGPDGPLTGIGNTLIVNNSGTYSVTATGDGNCTSTASLFVGEDKETPNVALTPDSGTLTCASPTVTLTATEGFSNYRFSNGQNGTGNTLTVSSTDTYSVIITAANGCTNVASAFVESSTAVISASLVASGAISCNTPSVTLTASPSNLIYNFGSGAAQIGQTNQATVNAAGTYSVTVSDAGGCSAVAQVTVTGSTTAPTGATLTASHGGTLTCGQTALTLTAGATGSGFSYSFSGPGVVAQSSSSATVNAAGNYSVVITGSNGCTTSAATTVYSNTVAPTVSLTPSSATLTCASPTVTLTATSGLTSYSFSTGQNGTGNTLTVSSAGTYSVIVTAANGCTNVASATVESTSAVISASLVASGAISCNTPSVTLTASPSNLTYTFGSGATRIGLTNQATVNAAGTYSVTVSDAGGCSAVAQVTVTGSTTAPTGATLTASHGGTLTCGQTALTLTAGATGSGLSYSFTGPNVVAQSGSSATVNAAGNYSVVITGSNGCTTSAPTTVYSNTTPPSLSISPSSVTLTCASPSAVLSVVGTGDARWSTGAVSNTISVASAGTYSVTLTGSNGCTSVNSATVVSATVAPALSINPSSTLISCASPAVSLSAVGNGQVRWSTGAVSAVISVSVADTYSVTLTDGGGCTAVAGVVVSASSLGTATVTAGSPLGCGVTTTTVRVQASGATSFTLLGPNGYNQTNSTGIFNVTAGGSYTGLAGQAGCVVSNTAIVVEGGVQPTISSVQATGTLGSGVCSVSVQGAGYGDRYVLTGPSGYVFSVVYRTVGEHTAVFPDVVKPGTYTLTVYSGNCVVSRTIAVSGTACP</sequence>
<evidence type="ECO:0000259" key="2">
    <source>
        <dbReference type="PROSITE" id="PS50835"/>
    </source>
</evidence>
<evidence type="ECO:0000313" key="3">
    <source>
        <dbReference type="EMBL" id="OIN56651.1"/>
    </source>
</evidence>
<dbReference type="SUPFAM" id="SSF48726">
    <property type="entry name" value="Immunoglobulin"/>
    <property type="match status" value="1"/>
</dbReference>
<dbReference type="Gene3D" id="2.60.40.10">
    <property type="entry name" value="Immunoglobulins"/>
    <property type="match status" value="6"/>
</dbReference>
<protein>
    <recommendedName>
        <fullName evidence="2">Ig-like domain-containing protein</fullName>
    </recommendedName>
</protein>
<feature type="domain" description="Ig-like" evidence="2">
    <location>
        <begin position="335"/>
        <end position="423"/>
    </location>
</feature>
<organism evidence="3 4">
    <name type="scientific">Arsenicibacter rosenii</name>
    <dbReference type="NCBI Taxonomy" id="1750698"/>
    <lineage>
        <taxon>Bacteria</taxon>
        <taxon>Pseudomonadati</taxon>
        <taxon>Bacteroidota</taxon>
        <taxon>Cytophagia</taxon>
        <taxon>Cytophagales</taxon>
        <taxon>Spirosomataceae</taxon>
        <taxon>Arsenicibacter</taxon>
    </lineage>
</organism>